<dbReference type="GO" id="GO:0070402">
    <property type="term" value="F:NADPH binding"/>
    <property type="evidence" value="ECO:0007669"/>
    <property type="project" value="TreeGrafter"/>
</dbReference>
<dbReference type="GO" id="GO:0016651">
    <property type="term" value="F:oxidoreductase activity, acting on NAD(P)H"/>
    <property type="evidence" value="ECO:0007669"/>
    <property type="project" value="TreeGrafter"/>
</dbReference>
<keyword evidence="2" id="KW-0560">Oxidoreductase</keyword>
<evidence type="ECO:0000256" key="1">
    <source>
        <dbReference type="ARBA" id="ARBA00022857"/>
    </source>
</evidence>
<evidence type="ECO:0000259" key="3">
    <source>
        <dbReference type="SMART" id="SM00829"/>
    </source>
</evidence>
<dbReference type="Gene3D" id="3.40.50.720">
    <property type="entry name" value="NAD(P)-binding Rossmann-like Domain"/>
    <property type="match status" value="1"/>
</dbReference>
<dbReference type="SUPFAM" id="SSF50129">
    <property type="entry name" value="GroES-like"/>
    <property type="match status" value="1"/>
</dbReference>
<dbReference type="SUPFAM" id="SSF51735">
    <property type="entry name" value="NAD(P)-binding Rossmann-fold domains"/>
    <property type="match status" value="1"/>
</dbReference>
<dbReference type="Proteomes" id="UP000198677">
    <property type="component" value="Unassembled WGS sequence"/>
</dbReference>
<dbReference type="OrthoDB" id="9801186at2"/>
<dbReference type="CDD" id="cd05289">
    <property type="entry name" value="MDR_like_2"/>
    <property type="match status" value="1"/>
</dbReference>
<dbReference type="InterPro" id="IPR011032">
    <property type="entry name" value="GroES-like_sf"/>
</dbReference>
<evidence type="ECO:0000256" key="2">
    <source>
        <dbReference type="ARBA" id="ARBA00023002"/>
    </source>
</evidence>
<sequence length="315" mass="32076">MSTTESIVANAFGGPEVLAVSEEELPAPAPGQVLVEMRAIGVNPIDYKLYSGALGANESRLPLHLGAEGSGVVLEVGADAAGPAGPISVGDEVIAYPGEGAYTRRLVLPADYVFPRPEALSWEQSAGLMLAGTTASEAIVVTGVVDGETLLIHGAAGGVGSLAVQLAVAKGVTVIGTAAQSNHEYLRGLGAIPVTYGDGLESRVRALAPNGVDAAFDTAGTDEAVDVSLALVADRKRIVTIVAFGRAQQDGFVAIGAGNPDTPRIRKAARLGLVGAAADGKLDVVVAKTFPLTEAARAHAELQRPHPRGKFVLIP</sequence>
<evidence type="ECO:0000313" key="4">
    <source>
        <dbReference type="EMBL" id="SEL24511.1"/>
    </source>
</evidence>
<evidence type="ECO:0000313" key="5">
    <source>
        <dbReference type="Proteomes" id="UP000198677"/>
    </source>
</evidence>
<dbReference type="InterPro" id="IPR036291">
    <property type="entry name" value="NAD(P)-bd_dom_sf"/>
</dbReference>
<organism evidence="4 5">
    <name type="scientific">Rhodococcus maanshanensis</name>
    <dbReference type="NCBI Taxonomy" id="183556"/>
    <lineage>
        <taxon>Bacteria</taxon>
        <taxon>Bacillati</taxon>
        <taxon>Actinomycetota</taxon>
        <taxon>Actinomycetes</taxon>
        <taxon>Mycobacteriales</taxon>
        <taxon>Nocardiaceae</taxon>
        <taxon>Rhodococcus</taxon>
    </lineage>
</organism>
<dbReference type="InterPro" id="IPR020843">
    <property type="entry name" value="ER"/>
</dbReference>
<keyword evidence="1" id="KW-0521">NADP</keyword>
<proteinExistence type="predicted"/>
<dbReference type="InterPro" id="IPR013154">
    <property type="entry name" value="ADH-like_N"/>
</dbReference>
<reference evidence="5" key="1">
    <citation type="submission" date="2016-10" db="EMBL/GenBank/DDBJ databases">
        <authorList>
            <person name="Varghese N."/>
            <person name="Submissions S."/>
        </authorList>
    </citation>
    <scope>NUCLEOTIDE SEQUENCE [LARGE SCALE GENOMIC DNA]</scope>
    <source>
        <strain evidence="5">DSM 44675</strain>
    </source>
</reference>
<dbReference type="Gene3D" id="3.90.180.10">
    <property type="entry name" value="Medium-chain alcohol dehydrogenases, catalytic domain"/>
    <property type="match status" value="1"/>
</dbReference>
<dbReference type="Pfam" id="PF13602">
    <property type="entry name" value="ADH_zinc_N_2"/>
    <property type="match status" value="1"/>
</dbReference>
<dbReference type="AlphaFoldDB" id="A0A1H7NM98"/>
<name>A0A1H7NM98_9NOCA</name>
<gene>
    <name evidence="4" type="ORF">SAMN05444583_10780</name>
</gene>
<dbReference type="PANTHER" id="PTHR48106">
    <property type="entry name" value="QUINONE OXIDOREDUCTASE PIG3-RELATED"/>
    <property type="match status" value="1"/>
</dbReference>
<keyword evidence="5" id="KW-1185">Reference proteome</keyword>
<accession>A0A1H7NM98</accession>
<dbReference type="EMBL" id="FOAW01000007">
    <property type="protein sequence ID" value="SEL24511.1"/>
    <property type="molecule type" value="Genomic_DNA"/>
</dbReference>
<protein>
    <submittedName>
        <fullName evidence="4">NADPH:quinone reductase</fullName>
    </submittedName>
</protein>
<dbReference type="Pfam" id="PF08240">
    <property type="entry name" value="ADH_N"/>
    <property type="match status" value="1"/>
</dbReference>
<dbReference type="SMART" id="SM00829">
    <property type="entry name" value="PKS_ER"/>
    <property type="match status" value="1"/>
</dbReference>
<feature type="domain" description="Enoyl reductase (ER)" evidence="3">
    <location>
        <begin position="13"/>
        <end position="313"/>
    </location>
</feature>
<dbReference type="RefSeq" id="WP_072751701.1">
    <property type="nucleotide sequence ID" value="NZ_FOAW01000007.1"/>
</dbReference>